<dbReference type="RefSeq" id="WP_187015554.1">
    <property type="nucleotide sequence ID" value="NZ_JACOQI010000015.1"/>
</dbReference>
<dbReference type="AlphaFoldDB" id="A0A923MIM4"/>
<reference evidence="4" key="1">
    <citation type="submission" date="2020-08" db="EMBL/GenBank/DDBJ databases">
        <title>Genome public.</title>
        <authorList>
            <person name="Liu C."/>
            <person name="Sun Q."/>
        </authorList>
    </citation>
    <scope>NUCLEOTIDE SEQUENCE</scope>
    <source>
        <strain evidence="4">BX15</strain>
    </source>
</reference>
<sequence>MINFTDLPTRNKFYAGANGAKRAVIYQGEQYMLKFPAQAPKNKDLSYANSCVTEYIGCHIFNSVGINAQETLLGTYEKNGVKKIVVACKDFTSPGIVLQDFASLKNTVIDSGHSGYGTELSDIMRAMEDQTAFPPALLQQHFWNVFIIDALIGNWDRHNGNWGFLYNTATDEIAIAPVYDCGSCLYPQADEAIMRDTIDKQQERDFRTFSIPLSSIKVNGKKINYFDFISSLENADCSKALKRILPKINMDAIFRIVDETPFISDLQKQFYKTMLQTRKERILDFAMEKLRKREKSKELEAR</sequence>
<dbReference type="Proteomes" id="UP000620327">
    <property type="component" value="Unassembled WGS sequence"/>
</dbReference>
<keyword evidence="1" id="KW-0808">Transferase</keyword>
<evidence type="ECO:0000313" key="4">
    <source>
        <dbReference type="EMBL" id="MBC5771360.1"/>
    </source>
</evidence>
<comment type="caution">
    <text evidence="4">The sequence shown here is derived from an EMBL/GenBank/DDBJ whole genome shotgun (WGS) entry which is preliminary data.</text>
</comment>
<gene>
    <name evidence="4" type="ORF">H8Z83_13745</name>
</gene>
<evidence type="ECO:0000256" key="2">
    <source>
        <dbReference type="ARBA" id="ARBA00022777"/>
    </source>
</evidence>
<proteinExistence type="predicted"/>
<evidence type="ECO:0000256" key="1">
    <source>
        <dbReference type="ARBA" id="ARBA00022679"/>
    </source>
</evidence>
<evidence type="ECO:0000313" key="5">
    <source>
        <dbReference type="Proteomes" id="UP000620327"/>
    </source>
</evidence>
<dbReference type="Gene3D" id="3.30.200.120">
    <property type="match status" value="1"/>
</dbReference>
<protein>
    <submittedName>
        <fullName evidence="4">HipA domain-containing protein</fullName>
    </submittedName>
</protein>
<feature type="domain" description="HipA-like C-terminal" evidence="3">
    <location>
        <begin position="26"/>
        <end position="209"/>
    </location>
</feature>
<keyword evidence="2" id="KW-0418">Kinase</keyword>
<dbReference type="CDD" id="cd17792">
    <property type="entry name" value="CtkA"/>
    <property type="match status" value="1"/>
</dbReference>
<dbReference type="GO" id="GO:0016301">
    <property type="term" value="F:kinase activity"/>
    <property type="evidence" value="ECO:0007669"/>
    <property type="project" value="UniProtKB-KW"/>
</dbReference>
<dbReference type="Pfam" id="PF07804">
    <property type="entry name" value="HipA_C"/>
    <property type="match status" value="1"/>
</dbReference>
<organism evidence="4 5">
    <name type="scientific">Dysosmobacter segnis</name>
    <dbReference type="NCBI Taxonomy" id="2763042"/>
    <lineage>
        <taxon>Bacteria</taxon>
        <taxon>Bacillati</taxon>
        <taxon>Bacillota</taxon>
        <taxon>Clostridia</taxon>
        <taxon>Eubacteriales</taxon>
        <taxon>Oscillospiraceae</taxon>
        <taxon>Dysosmobacter</taxon>
    </lineage>
</organism>
<accession>A0A923MIM4</accession>
<dbReference type="EMBL" id="JACOQI010000015">
    <property type="protein sequence ID" value="MBC5771360.1"/>
    <property type="molecule type" value="Genomic_DNA"/>
</dbReference>
<dbReference type="Gene3D" id="1.10.1070.20">
    <property type="match status" value="1"/>
</dbReference>
<dbReference type="InterPro" id="IPR012893">
    <property type="entry name" value="HipA-like_C"/>
</dbReference>
<evidence type="ECO:0000259" key="3">
    <source>
        <dbReference type="Pfam" id="PF07804"/>
    </source>
</evidence>
<name>A0A923MIM4_9FIRM</name>
<keyword evidence="5" id="KW-1185">Reference proteome</keyword>